<reference evidence="1" key="1">
    <citation type="submission" date="2015-01" db="EMBL/GenBank/DDBJ databases">
        <title>Comparative genome analysis of Bacillus coagulans HM-08, Clostridium butyricum HM-68, Bacillus subtilis HM-66 and Bacillus licheniformis BL-09.</title>
        <authorList>
            <person name="Zhang H."/>
        </authorList>
    </citation>
    <scope>NUCLEOTIDE SEQUENCE [LARGE SCALE GENOMIC DNA]</scope>
    <source>
        <strain evidence="1">HM-08</strain>
    </source>
</reference>
<reference evidence="2" key="3">
    <citation type="submission" date="2016-01" db="EMBL/GenBank/DDBJ databases">
        <authorList>
            <person name="Oliw E.H."/>
        </authorList>
    </citation>
    <scope>NUCLEOTIDE SEQUENCE [LARGE SCALE GENOMIC DNA]</scope>
    <source>
        <strain evidence="2">GED7749B</strain>
    </source>
</reference>
<reference evidence="4" key="4">
    <citation type="submission" date="2016-01" db="EMBL/GenBank/DDBJ databases">
        <authorList>
            <person name="Mitreva M."/>
            <person name="Pepin K.H."/>
            <person name="Mihindukulasuriya K.A."/>
            <person name="Fulton R."/>
            <person name="Fronick C."/>
            <person name="O'Laughlin M."/>
            <person name="Miner T."/>
            <person name="Herter B."/>
            <person name="Rosa B.A."/>
            <person name="Cordes M."/>
            <person name="Tomlinson C."/>
            <person name="Wollam A."/>
            <person name="Palsikar V.B."/>
            <person name="Mardis E.R."/>
            <person name="Wilson R.K."/>
        </authorList>
    </citation>
    <scope>NUCLEOTIDE SEQUENCE [LARGE SCALE GENOMIC DNA]</scope>
    <source>
        <strain evidence="4">GED7749B</strain>
    </source>
</reference>
<dbReference type="EMBL" id="LRPN01000072">
    <property type="protein sequence ID" value="KWZ81569.1"/>
    <property type="molecule type" value="Genomic_DNA"/>
</dbReference>
<proteinExistence type="predicted"/>
<gene>
    <name evidence="2" type="ORF">HMPREF3213_01984</name>
    <name evidence="1" type="ORF">SB48_HM08orf01586</name>
</gene>
<evidence type="ECO:0000313" key="3">
    <source>
        <dbReference type="Proteomes" id="UP000032024"/>
    </source>
</evidence>
<dbReference type="AlphaFoldDB" id="A0A0C5C4W7"/>
<dbReference type="Proteomes" id="UP000070376">
    <property type="component" value="Unassembled WGS sequence"/>
</dbReference>
<dbReference type="PATRIC" id="fig|1398.18.peg.1057"/>
<keyword evidence="3" id="KW-1185">Reference proteome</keyword>
<name>A0A0C5C4W7_HEYCO</name>
<protein>
    <submittedName>
        <fullName evidence="2">Uncharacterized protein</fullName>
    </submittedName>
</protein>
<dbReference type="EMBL" id="CP010525">
    <property type="protein sequence ID" value="AJO21831.1"/>
    <property type="molecule type" value="Genomic_DNA"/>
</dbReference>
<dbReference type="Proteomes" id="UP000032024">
    <property type="component" value="Chromosome"/>
</dbReference>
<reference evidence="3" key="2">
    <citation type="submission" date="2015-01" db="EMBL/GenBank/DDBJ databases">
        <title>Comparative genome analysis of Bacillus coagulans HM-08, Clostridium butyricum HM-68, Bacillus subtilis HM-66 and Bacillus paralicheniformis BL-09.</title>
        <authorList>
            <person name="Zhang H."/>
        </authorList>
    </citation>
    <scope>NUCLEOTIDE SEQUENCE [LARGE SCALE GENOMIC DNA]</scope>
    <source>
        <strain evidence="3">HM-08</strain>
    </source>
</reference>
<accession>A0A0C5C4W7</accession>
<evidence type="ECO:0000313" key="1">
    <source>
        <dbReference type="EMBL" id="AJO21831.1"/>
    </source>
</evidence>
<dbReference type="STRING" id="1398.AB434_0145"/>
<evidence type="ECO:0000313" key="4">
    <source>
        <dbReference type="Proteomes" id="UP000070376"/>
    </source>
</evidence>
<evidence type="ECO:0000313" key="2">
    <source>
        <dbReference type="EMBL" id="KWZ81569.1"/>
    </source>
</evidence>
<organism evidence="2 4">
    <name type="scientific">Heyndrickxia coagulans</name>
    <name type="common">Weizmannia coagulans</name>
    <dbReference type="NCBI Taxonomy" id="1398"/>
    <lineage>
        <taxon>Bacteria</taxon>
        <taxon>Bacillati</taxon>
        <taxon>Bacillota</taxon>
        <taxon>Bacilli</taxon>
        <taxon>Bacillales</taxon>
        <taxon>Bacillaceae</taxon>
        <taxon>Heyndrickxia</taxon>
    </lineage>
</organism>
<sequence>MYLLNQQFIKIFVYLCVKFAQKLLKAITNVPFSLIDVFGKIKLLIEEY</sequence>